<dbReference type="OrthoDB" id="8481699at2"/>
<feature type="domain" description="YCII-related" evidence="3">
    <location>
        <begin position="64"/>
        <end position="136"/>
    </location>
</feature>
<feature type="chain" id="PRO_5001615345" evidence="2">
    <location>
        <begin position="24"/>
        <end position="165"/>
    </location>
</feature>
<proteinExistence type="inferred from homology"/>
<evidence type="ECO:0000256" key="1">
    <source>
        <dbReference type="ARBA" id="ARBA00007689"/>
    </source>
</evidence>
<name>A0A062VLY0_9PROT</name>
<feature type="signal peptide" evidence="2">
    <location>
        <begin position="1"/>
        <end position="23"/>
    </location>
</feature>
<evidence type="ECO:0000313" key="4">
    <source>
        <dbReference type="EMBL" id="KDA00682.1"/>
    </source>
</evidence>
<evidence type="ECO:0000259" key="3">
    <source>
        <dbReference type="Pfam" id="PF03795"/>
    </source>
</evidence>
<dbReference type="PATRIC" id="fig|1280954.3.peg.327"/>
<dbReference type="InterPro" id="IPR011008">
    <property type="entry name" value="Dimeric_a/b-barrel"/>
</dbReference>
<dbReference type="Proteomes" id="UP000027100">
    <property type="component" value="Unassembled WGS sequence"/>
</dbReference>
<gene>
    <name evidence="4" type="ORF">HPO_01595</name>
</gene>
<dbReference type="Gene3D" id="3.30.70.1060">
    <property type="entry name" value="Dimeric alpha+beta barrel"/>
    <property type="match status" value="1"/>
</dbReference>
<comment type="similarity">
    <text evidence="1">Belongs to the YciI family.</text>
</comment>
<sequence>MFHALRFLVSAALLALPVACASAGKTPAATATPPAYDAALAERLGADDLGMRSYVLAILKTGPQDAAITDKDQRAELFAGHFSNMGRLAEDGKLVLAGPLGGEDGRRGLFILNTAYIATAQEWVASDPTIEAGIFTVDYSKYYGSAALMQVNEVHAKIQKKGIGE</sequence>
<dbReference type="Pfam" id="PF03795">
    <property type="entry name" value="YCII"/>
    <property type="match status" value="1"/>
</dbReference>
<dbReference type="STRING" id="1280954.HPO_01595"/>
<accession>A0A062VLY0</accession>
<dbReference type="EMBL" id="ARYM01000001">
    <property type="protein sequence ID" value="KDA00682.1"/>
    <property type="molecule type" value="Genomic_DNA"/>
</dbReference>
<dbReference type="InterPro" id="IPR005545">
    <property type="entry name" value="YCII"/>
</dbReference>
<keyword evidence="5" id="KW-1185">Reference proteome</keyword>
<protein>
    <submittedName>
        <fullName evidence="4">YCII domain-containing protein</fullName>
    </submittedName>
</protein>
<evidence type="ECO:0000256" key="2">
    <source>
        <dbReference type="SAM" id="SignalP"/>
    </source>
</evidence>
<dbReference type="SUPFAM" id="SSF54909">
    <property type="entry name" value="Dimeric alpha+beta barrel"/>
    <property type="match status" value="1"/>
</dbReference>
<comment type="caution">
    <text evidence="4">The sequence shown here is derived from an EMBL/GenBank/DDBJ whole genome shotgun (WGS) entry which is preliminary data.</text>
</comment>
<dbReference type="AlphaFoldDB" id="A0A062VLY0"/>
<dbReference type="eggNOG" id="COG2350">
    <property type="taxonomic scope" value="Bacteria"/>
</dbReference>
<keyword evidence="2" id="KW-0732">Signal</keyword>
<organism evidence="4 5">
    <name type="scientific">Hyphomonas polymorpha PS728</name>
    <dbReference type="NCBI Taxonomy" id="1280954"/>
    <lineage>
        <taxon>Bacteria</taxon>
        <taxon>Pseudomonadati</taxon>
        <taxon>Pseudomonadota</taxon>
        <taxon>Alphaproteobacteria</taxon>
        <taxon>Hyphomonadales</taxon>
        <taxon>Hyphomonadaceae</taxon>
        <taxon>Hyphomonas</taxon>
    </lineage>
</organism>
<evidence type="ECO:0000313" key="5">
    <source>
        <dbReference type="Proteomes" id="UP000027100"/>
    </source>
</evidence>
<dbReference type="RefSeq" id="WP_035593556.1">
    <property type="nucleotide sequence ID" value="NZ_ARYM01000001.1"/>
</dbReference>
<reference evidence="4 5" key="1">
    <citation type="journal article" date="2014" name="Antonie Van Leeuwenhoek">
        <title>Hyphomonas beringensis sp. nov. and Hyphomonas chukchiensis sp. nov., isolated from surface seawater of the Bering Sea and Chukchi Sea.</title>
        <authorList>
            <person name="Li C."/>
            <person name="Lai Q."/>
            <person name="Li G."/>
            <person name="Dong C."/>
            <person name="Wang J."/>
            <person name="Liao Y."/>
            <person name="Shao Z."/>
        </authorList>
    </citation>
    <scope>NUCLEOTIDE SEQUENCE [LARGE SCALE GENOMIC DNA]</scope>
    <source>
        <strain evidence="4 5">PS728</strain>
    </source>
</reference>